<dbReference type="Proteomes" id="UP000177346">
    <property type="component" value="Unassembled WGS sequence"/>
</dbReference>
<gene>
    <name evidence="2" type="ORF">A3B19_00460</name>
</gene>
<protein>
    <submittedName>
        <fullName evidence="2">Uncharacterized protein</fullName>
    </submittedName>
</protein>
<dbReference type="EMBL" id="MFIF01000017">
    <property type="protein sequence ID" value="OGF86554.1"/>
    <property type="molecule type" value="Genomic_DNA"/>
</dbReference>
<sequence length="66" mass="7711">MTLYFVIGYVAFLTLYLLAIIGLGFYERLYTIQGDPLHRWTRIIQWVAGSIAILSFFIFIAFMLTK</sequence>
<dbReference type="AlphaFoldDB" id="A0A1F5XF45"/>
<comment type="caution">
    <text evidence="2">The sequence shown here is derived from an EMBL/GenBank/DDBJ whole genome shotgun (WGS) entry which is preliminary data.</text>
</comment>
<keyword evidence="1" id="KW-0812">Transmembrane</keyword>
<organism evidence="2 3">
    <name type="scientific">Candidatus Giovannonibacteria bacterium RIFCSPLOWO2_01_FULL_46_32</name>
    <dbReference type="NCBI Taxonomy" id="1798353"/>
    <lineage>
        <taxon>Bacteria</taxon>
        <taxon>Candidatus Giovannoniibacteriota</taxon>
    </lineage>
</organism>
<evidence type="ECO:0000313" key="2">
    <source>
        <dbReference type="EMBL" id="OGF86554.1"/>
    </source>
</evidence>
<accession>A0A1F5XF45</accession>
<evidence type="ECO:0000256" key="1">
    <source>
        <dbReference type="SAM" id="Phobius"/>
    </source>
</evidence>
<keyword evidence="1" id="KW-0472">Membrane</keyword>
<evidence type="ECO:0000313" key="3">
    <source>
        <dbReference type="Proteomes" id="UP000177346"/>
    </source>
</evidence>
<reference evidence="2 3" key="1">
    <citation type="journal article" date="2016" name="Nat. Commun.">
        <title>Thousands of microbial genomes shed light on interconnected biogeochemical processes in an aquifer system.</title>
        <authorList>
            <person name="Anantharaman K."/>
            <person name="Brown C.T."/>
            <person name="Hug L.A."/>
            <person name="Sharon I."/>
            <person name="Castelle C.J."/>
            <person name="Probst A.J."/>
            <person name="Thomas B.C."/>
            <person name="Singh A."/>
            <person name="Wilkins M.J."/>
            <person name="Karaoz U."/>
            <person name="Brodie E.L."/>
            <person name="Williams K.H."/>
            <person name="Hubbard S.S."/>
            <person name="Banfield J.F."/>
        </authorList>
    </citation>
    <scope>NUCLEOTIDE SEQUENCE [LARGE SCALE GENOMIC DNA]</scope>
</reference>
<feature type="transmembrane region" description="Helical" evidence="1">
    <location>
        <begin position="6"/>
        <end position="26"/>
    </location>
</feature>
<keyword evidence="1" id="KW-1133">Transmembrane helix</keyword>
<proteinExistence type="predicted"/>
<feature type="transmembrane region" description="Helical" evidence="1">
    <location>
        <begin position="46"/>
        <end position="64"/>
    </location>
</feature>
<name>A0A1F5XF45_9BACT</name>